<dbReference type="EMBL" id="KZ293673">
    <property type="protein sequence ID" value="PBK88417.1"/>
    <property type="molecule type" value="Genomic_DNA"/>
</dbReference>
<keyword evidence="2" id="KW-1185">Reference proteome</keyword>
<reference evidence="2" key="1">
    <citation type="journal article" date="2017" name="Nat. Ecol. Evol.">
        <title>Genome expansion and lineage-specific genetic innovations in the forest pathogenic fungi Armillaria.</title>
        <authorList>
            <person name="Sipos G."/>
            <person name="Prasanna A.N."/>
            <person name="Walter M.C."/>
            <person name="O'Connor E."/>
            <person name="Balint B."/>
            <person name="Krizsan K."/>
            <person name="Kiss B."/>
            <person name="Hess J."/>
            <person name="Varga T."/>
            <person name="Slot J."/>
            <person name="Riley R."/>
            <person name="Boka B."/>
            <person name="Rigling D."/>
            <person name="Barry K."/>
            <person name="Lee J."/>
            <person name="Mihaltcheva S."/>
            <person name="LaButti K."/>
            <person name="Lipzen A."/>
            <person name="Waldron R."/>
            <person name="Moloney N.M."/>
            <person name="Sperisen C."/>
            <person name="Kredics L."/>
            <person name="Vagvoelgyi C."/>
            <person name="Patrignani A."/>
            <person name="Fitzpatrick D."/>
            <person name="Nagy I."/>
            <person name="Doyle S."/>
            <person name="Anderson J.B."/>
            <person name="Grigoriev I.V."/>
            <person name="Gueldener U."/>
            <person name="Muensterkoetter M."/>
            <person name="Nagy L.G."/>
        </authorList>
    </citation>
    <scope>NUCLEOTIDE SEQUENCE [LARGE SCALE GENOMIC DNA]</scope>
    <source>
        <strain evidence="2">Ar21-2</strain>
    </source>
</reference>
<evidence type="ECO:0000313" key="2">
    <source>
        <dbReference type="Proteomes" id="UP000217790"/>
    </source>
</evidence>
<proteinExistence type="predicted"/>
<evidence type="ECO:0000313" key="1">
    <source>
        <dbReference type="EMBL" id="PBK88417.1"/>
    </source>
</evidence>
<dbReference type="InParanoid" id="A0A2H3DH58"/>
<organism evidence="1 2">
    <name type="scientific">Armillaria gallica</name>
    <name type="common">Bulbous honey fungus</name>
    <name type="synonym">Armillaria bulbosa</name>
    <dbReference type="NCBI Taxonomy" id="47427"/>
    <lineage>
        <taxon>Eukaryota</taxon>
        <taxon>Fungi</taxon>
        <taxon>Dikarya</taxon>
        <taxon>Basidiomycota</taxon>
        <taxon>Agaricomycotina</taxon>
        <taxon>Agaricomycetes</taxon>
        <taxon>Agaricomycetidae</taxon>
        <taxon>Agaricales</taxon>
        <taxon>Marasmiineae</taxon>
        <taxon>Physalacriaceae</taxon>
        <taxon>Armillaria</taxon>
    </lineage>
</organism>
<dbReference type="AlphaFoldDB" id="A0A2H3DH58"/>
<dbReference type="OrthoDB" id="442677at2759"/>
<dbReference type="Proteomes" id="UP000217790">
    <property type="component" value="Unassembled WGS sequence"/>
</dbReference>
<name>A0A2H3DH58_ARMGA</name>
<protein>
    <submittedName>
        <fullName evidence="1">Uncharacterized protein</fullName>
    </submittedName>
</protein>
<gene>
    <name evidence="1" type="ORF">ARMGADRAFT_433664</name>
</gene>
<sequence length="174" mass="19975">MERIGIFKRVRRKLSSSFDLTAVSFCSTSTCSFYVPYPETVETNRQLRGSWRGCMRPNTESWGQSVREYEAADVCDGSTFMDDWIVFFVWISLAEQALKTAIRSTAILSVIWISEEKGKISGSFSERLLQESVDRQLTMTSKMECEEIANLWVTRVRTVEDKESQLGEVFAYSI</sequence>
<accession>A0A2H3DH58</accession>